<evidence type="ECO:0000256" key="1">
    <source>
        <dbReference type="ARBA" id="ARBA00004613"/>
    </source>
</evidence>
<comment type="caution">
    <text evidence="7">The sequence shown here is derived from an EMBL/GenBank/DDBJ whole genome shotgun (WGS) entry which is preliminary data.</text>
</comment>
<reference evidence="7" key="1">
    <citation type="submission" date="2021-02" db="EMBL/GenBank/DDBJ databases">
        <authorList>
            <person name="Steward A R."/>
        </authorList>
    </citation>
    <scope>NUCLEOTIDE SEQUENCE</scope>
</reference>
<keyword evidence="5" id="KW-0732">Signal</keyword>
<accession>A0A821NYZ2</accession>
<evidence type="ECO:0000256" key="2">
    <source>
        <dbReference type="ARBA" id="ARBA00010701"/>
    </source>
</evidence>
<dbReference type="SUPFAM" id="SSF53474">
    <property type="entry name" value="alpha/beta-Hydrolases"/>
    <property type="match status" value="1"/>
</dbReference>
<dbReference type="GO" id="GO:0005615">
    <property type="term" value="C:extracellular space"/>
    <property type="evidence" value="ECO:0007669"/>
    <property type="project" value="TreeGrafter"/>
</dbReference>
<feature type="signal peptide" evidence="5">
    <location>
        <begin position="1"/>
        <end position="16"/>
    </location>
</feature>
<proteinExistence type="inferred from homology"/>
<sequence>MFVLVAAVTLVVPAVALLPPRLLSTTVDELVKAASNTCESLPLDALASGQIIPELKFFEFTQTGKRKYLVSKAHTRGFSPSSQLIIYIPGWWNTPTDESSDALVKALLIKNPTVLIIDTRSSFRRGYVSSALQVNGIARRLFNFLQNLHFQGYPISRIHLVGFSLGAHVAGITGRLVQQKLHNRLQRITALDPARPCFMKPSKYRLKKEDASFVYVLHTSSGVVGLEEPIGHVDVYVNGITSNQPECKERAITLECDHALSWKLYAVSVKNDSLLIGSECVTWNELRNRKCSGDRTNVGYGCSSQTRGLYLYTTQEESRRLKVFNPFDIKTWFNR</sequence>
<feature type="domain" description="Lipase" evidence="6">
    <location>
        <begin position="71"/>
        <end position="300"/>
    </location>
</feature>
<comment type="subcellular location">
    <subcellularLocation>
        <location evidence="1">Secreted</location>
    </subcellularLocation>
</comment>
<dbReference type="InterPro" id="IPR029058">
    <property type="entry name" value="AB_hydrolase_fold"/>
</dbReference>
<evidence type="ECO:0000313" key="7">
    <source>
        <dbReference type="EMBL" id="CAF4796944.1"/>
    </source>
</evidence>
<keyword evidence="8" id="KW-1185">Reference proteome</keyword>
<dbReference type="GO" id="GO:0016298">
    <property type="term" value="F:lipase activity"/>
    <property type="evidence" value="ECO:0007669"/>
    <property type="project" value="InterPro"/>
</dbReference>
<dbReference type="OrthoDB" id="199913at2759"/>
<gene>
    <name evidence="7" type="ORF">PMACD_LOCUS3213</name>
</gene>
<dbReference type="EMBL" id="CAJOBZ010000005">
    <property type="protein sequence ID" value="CAF4796944.1"/>
    <property type="molecule type" value="Genomic_DNA"/>
</dbReference>
<dbReference type="AlphaFoldDB" id="A0A821NYZ2"/>
<feature type="chain" id="PRO_5032898330" description="Lipase domain-containing protein" evidence="5">
    <location>
        <begin position="17"/>
        <end position="335"/>
    </location>
</feature>
<dbReference type="Proteomes" id="UP000663880">
    <property type="component" value="Unassembled WGS sequence"/>
</dbReference>
<evidence type="ECO:0000259" key="6">
    <source>
        <dbReference type="Pfam" id="PF00151"/>
    </source>
</evidence>
<name>A0A821NYZ2_9NEOP</name>
<dbReference type="Pfam" id="PF00151">
    <property type="entry name" value="Lipase"/>
    <property type="match status" value="1"/>
</dbReference>
<keyword evidence="3" id="KW-0964">Secreted</keyword>
<dbReference type="Gene3D" id="3.40.50.1820">
    <property type="entry name" value="alpha/beta hydrolase"/>
    <property type="match status" value="1"/>
</dbReference>
<evidence type="ECO:0000313" key="8">
    <source>
        <dbReference type="Proteomes" id="UP000663880"/>
    </source>
</evidence>
<comment type="similarity">
    <text evidence="2 4">Belongs to the AB hydrolase superfamily. Lipase family.</text>
</comment>
<evidence type="ECO:0000256" key="5">
    <source>
        <dbReference type="SAM" id="SignalP"/>
    </source>
</evidence>
<protein>
    <recommendedName>
        <fullName evidence="6">Lipase domain-containing protein</fullName>
    </recommendedName>
</protein>
<dbReference type="GO" id="GO:0017171">
    <property type="term" value="F:serine hydrolase activity"/>
    <property type="evidence" value="ECO:0007669"/>
    <property type="project" value="TreeGrafter"/>
</dbReference>
<dbReference type="PANTHER" id="PTHR11610">
    <property type="entry name" value="LIPASE"/>
    <property type="match status" value="1"/>
</dbReference>
<dbReference type="PANTHER" id="PTHR11610:SF173">
    <property type="entry name" value="LIPASE DOMAIN-CONTAINING PROTEIN-RELATED"/>
    <property type="match status" value="1"/>
</dbReference>
<evidence type="ECO:0000256" key="3">
    <source>
        <dbReference type="ARBA" id="ARBA00022525"/>
    </source>
</evidence>
<dbReference type="PRINTS" id="PR00821">
    <property type="entry name" value="TAGLIPASE"/>
</dbReference>
<dbReference type="InterPro" id="IPR013818">
    <property type="entry name" value="Lipase"/>
</dbReference>
<organism evidence="7 8">
    <name type="scientific">Pieris macdunnoughi</name>
    <dbReference type="NCBI Taxonomy" id="345717"/>
    <lineage>
        <taxon>Eukaryota</taxon>
        <taxon>Metazoa</taxon>
        <taxon>Ecdysozoa</taxon>
        <taxon>Arthropoda</taxon>
        <taxon>Hexapoda</taxon>
        <taxon>Insecta</taxon>
        <taxon>Pterygota</taxon>
        <taxon>Neoptera</taxon>
        <taxon>Endopterygota</taxon>
        <taxon>Lepidoptera</taxon>
        <taxon>Glossata</taxon>
        <taxon>Ditrysia</taxon>
        <taxon>Papilionoidea</taxon>
        <taxon>Pieridae</taxon>
        <taxon>Pierinae</taxon>
        <taxon>Pieris</taxon>
    </lineage>
</organism>
<dbReference type="InterPro" id="IPR000734">
    <property type="entry name" value="TAG_lipase"/>
</dbReference>
<evidence type="ECO:0000256" key="4">
    <source>
        <dbReference type="RuleBase" id="RU004262"/>
    </source>
</evidence>
<dbReference type="GO" id="GO:0016042">
    <property type="term" value="P:lipid catabolic process"/>
    <property type="evidence" value="ECO:0007669"/>
    <property type="project" value="TreeGrafter"/>
</dbReference>